<keyword evidence="1" id="KW-0175">Coiled coil</keyword>
<feature type="coiled-coil region" evidence="1">
    <location>
        <begin position="312"/>
        <end position="339"/>
    </location>
</feature>
<comment type="caution">
    <text evidence="2">The sequence shown here is derived from an EMBL/GenBank/DDBJ whole genome shotgun (WGS) entry which is preliminary data.</text>
</comment>
<reference evidence="2 3" key="1">
    <citation type="journal article" date="2019" name="Appl. Microbiol. Biotechnol.">
        <title>Differential efficiency of wild type rhizogenic strains for rol gene transformation of plants.</title>
        <authorList>
            <person name="Desmet S."/>
            <person name="De Keyser E."/>
            <person name="Van Vaerenbergh J."/>
            <person name="Baeyen S."/>
            <person name="Van Huylenbroeck J."/>
            <person name="Geelen D."/>
            <person name="Dhooghe E."/>
        </authorList>
    </citation>
    <scope>NUCLEOTIDE SEQUENCE [LARGE SCALE GENOMIC DNA]</scope>
    <source>
        <strain evidence="2 3">GBBC3284</strain>
    </source>
</reference>
<dbReference type="RefSeq" id="WP_142843354.1">
    <property type="nucleotide sequence ID" value="NZ_JAPZAB010000011.1"/>
</dbReference>
<protein>
    <submittedName>
        <fullName evidence="2">Uncharacterized protein</fullName>
    </submittedName>
</protein>
<evidence type="ECO:0000313" key="2">
    <source>
        <dbReference type="EMBL" id="TRA96333.1"/>
    </source>
</evidence>
<evidence type="ECO:0000256" key="1">
    <source>
        <dbReference type="SAM" id="Coils"/>
    </source>
</evidence>
<dbReference type="OrthoDB" id="8347948at2"/>
<dbReference type="EMBL" id="SGNY01000011">
    <property type="protein sequence ID" value="TRA96333.1"/>
    <property type="molecule type" value="Genomic_DNA"/>
</dbReference>
<dbReference type="Proteomes" id="UP000315434">
    <property type="component" value="Unassembled WGS sequence"/>
</dbReference>
<evidence type="ECO:0000313" key="3">
    <source>
        <dbReference type="Proteomes" id="UP000315434"/>
    </source>
</evidence>
<sequence>MTALSFYAALLDQMDLALEHLDKGSVHDARFALMLTDNAVELAAHKLATEKYVHLKSWHHLEEAYTHKLELAEAVGQSFDAKLKFARIEKMVTEEQARTVAIMHEFRNELYHVGLQHEAILPAIANFYFSVACDILKAFPGRGLYYGNKMVIPERAKKYFNSSRRNPAELGDFEKACATLRDRCQFDRGKTIGALADHMDSIVTENSVYLDVISTGVYPKGKGITRDQATIDCQIWRLAFLPEGHKFARENGFSDRSIHELVDWLAANYRLAIKKDPIPGWKRRVQRLRSKANTHLAVATYVDFLRDTSQFRDDLAESCAAAEAEIDRQIDEIRARRRKD</sequence>
<accession>A0A546X6H5</accession>
<organism evidence="2 3">
    <name type="scientific">Rhizobium rhizogenes</name>
    <name type="common">Agrobacterium rhizogenes</name>
    <dbReference type="NCBI Taxonomy" id="359"/>
    <lineage>
        <taxon>Bacteria</taxon>
        <taxon>Pseudomonadati</taxon>
        <taxon>Pseudomonadota</taxon>
        <taxon>Alphaproteobacteria</taxon>
        <taxon>Hyphomicrobiales</taxon>
        <taxon>Rhizobiaceae</taxon>
        <taxon>Rhizobium/Agrobacterium group</taxon>
        <taxon>Rhizobium</taxon>
    </lineage>
</organism>
<name>A0A546X6H5_RHIRH</name>
<dbReference type="AlphaFoldDB" id="A0A546X6H5"/>
<gene>
    <name evidence="2" type="ORF">EXN68_24550</name>
</gene>
<proteinExistence type="predicted"/>